<keyword evidence="7 8" id="KW-0472">Membrane</keyword>
<keyword evidence="6 8" id="KW-1133">Transmembrane helix</keyword>
<sequence length="764" mass="84806">MASSTMQDPPAPPVVFTDSESMLQHGTHVLHEQLAAHLEVALGKPLPQMEVRFKHVSITAEVVVTEDQQSKNELPTLVNTVKKAFMGLSAKKRVVHKEILHDVSGTFKPGTITLVLGQPGSGKSSLMKLLTGRFPRSKNVDVQGEMTYNGTPQSELTKQLPQFVSYVTQRDNHFPTLTVKETLEFAHHCCGGELPAEAIRYHDAQALMVAGTEAMHDHVASTVEVALGKPMPRMEIRVHNLSISADHEFTDAGERSHKAQLPTITNELRKATQRLVAKKRTVRQNLLSNVNALFRPGTMTLVLGQPGSGKSVLMKTLSGLFKPSKTVRVSGDVTYNSATAESLGARLPQFVSYVTQRDKHFPMLSVRETLDFAHACCGKELPPVAEEFLRHGTPEENLEALEAARALYRHMSGVIIQQLGLSHCQDTPLGDEMTRGVSGGERKRVTTGEMHFGLKFVLCMDEITTGLDSAASFDILRMHRSLARKLRMTMVISLLQPTPEILALFDDILLLNEGHVMYYGPCARVESYFQELGFERPPRRDVADFLLDLGTDQQSRYEKALANQPVPPRTPAEFGEAFERSALHATTMEALATPVDPVMEADVAEMIQHIPMFFQSLTASTALLMRRQFKITARNKAMLIGRTVMVVVMGLLYASVFFKMNAYNSQVVLGVIFTAITPQKYTLAILSAIVFSDCPGPESNDLGCRQLKNAPLEVGNVTVKAYVERVFEMKHKNIWTNFAVIVGMIVLFRLLALLSLRFINHQRR</sequence>
<gene>
    <name evidence="10" type="ORF">N0F65_005582</name>
</gene>
<dbReference type="GO" id="GO:0140359">
    <property type="term" value="F:ABC-type transporter activity"/>
    <property type="evidence" value="ECO:0007669"/>
    <property type="project" value="InterPro"/>
</dbReference>
<dbReference type="GO" id="GO:0016887">
    <property type="term" value="F:ATP hydrolysis activity"/>
    <property type="evidence" value="ECO:0007669"/>
    <property type="project" value="InterPro"/>
</dbReference>
<protein>
    <recommendedName>
        <fullName evidence="9">ABC transporter domain-containing protein</fullName>
    </recommendedName>
</protein>
<keyword evidence="11" id="KW-1185">Reference proteome</keyword>
<evidence type="ECO:0000259" key="9">
    <source>
        <dbReference type="PROSITE" id="PS50893"/>
    </source>
</evidence>
<feature type="transmembrane region" description="Helical" evidence="8">
    <location>
        <begin position="637"/>
        <end position="658"/>
    </location>
</feature>
<organism evidence="10 11">
    <name type="scientific">Lagenidium giganteum</name>
    <dbReference type="NCBI Taxonomy" id="4803"/>
    <lineage>
        <taxon>Eukaryota</taxon>
        <taxon>Sar</taxon>
        <taxon>Stramenopiles</taxon>
        <taxon>Oomycota</taxon>
        <taxon>Peronosporomycetes</taxon>
        <taxon>Pythiales</taxon>
        <taxon>Pythiaceae</taxon>
    </lineage>
</organism>
<dbReference type="Gene3D" id="3.40.50.300">
    <property type="entry name" value="P-loop containing nucleotide triphosphate hydrolases"/>
    <property type="match status" value="2"/>
</dbReference>
<evidence type="ECO:0000256" key="5">
    <source>
        <dbReference type="ARBA" id="ARBA00022840"/>
    </source>
</evidence>
<dbReference type="GO" id="GO:0005524">
    <property type="term" value="F:ATP binding"/>
    <property type="evidence" value="ECO:0007669"/>
    <property type="project" value="UniProtKB-KW"/>
</dbReference>
<dbReference type="SMART" id="SM00382">
    <property type="entry name" value="AAA"/>
    <property type="match status" value="2"/>
</dbReference>
<reference evidence="10" key="1">
    <citation type="submission" date="2022-11" db="EMBL/GenBank/DDBJ databases">
        <authorList>
            <person name="Morgan W.R."/>
            <person name="Tartar A."/>
        </authorList>
    </citation>
    <scope>NUCLEOTIDE SEQUENCE</scope>
    <source>
        <strain evidence="10">ARSEF 373</strain>
    </source>
</reference>
<dbReference type="Pfam" id="PF06422">
    <property type="entry name" value="PDR_CDR"/>
    <property type="match status" value="1"/>
</dbReference>
<keyword evidence="2" id="KW-0813">Transport</keyword>
<evidence type="ECO:0000256" key="7">
    <source>
        <dbReference type="ARBA" id="ARBA00023136"/>
    </source>
</evidence>
<evidence type="ECO:0000256" key="4">
    <source>
        <dbReference type="ARBA" id="ARBA00022741"/>
    </source>
</evidence>
<feature type="transmembrane region" description="Helical" evidence="8">
    <location>
        <begin position="734"/>
        <end position="759"/>
    </location>
</feature>
<evidence type="ECO:0000313" key="10">
    <source>
        <dbReference type="EMBL" id="DBA01463.1"/>
    </source>
</evidence>
<dbReference type="AlphaFoldDB" id="A0AAV2Z3E8"/>
<dbReference type="InterPro" id="IPR010929">
    <property type="entry name" value="PDR_CDR_ABC"/>
</dbReference>
<keyword evidence="3 8" id="KW-0812">Transmembrane</keyword>
<dbReference type="Pfam" id="PF00005">
    <property type="entry name" value="ABC_tran"/>
    <property type="match status" value="2"/>
</dbReference>
<dbReference type="PROSITE" id="PS50893">
    <property type="entry name" value="ABC_TRANSPORTER_2"/>
    <property type="match status" value="1"/>
</dbReference>
<dbReference type="SUPFAM" id="SSF52540">
    <property type="entry name" value="P-loop containing nucleoside triphosphate hydrolases"/>
    <property type="match status" value="2"/>
</dbReference>
<dbReference type="InterPro" id="IPR003593">
    <property type="entry name" value="AAA+_ATPase"/>
</dbReference>
<evidence type="ECO:0000256" key="2">
    <source>
        <dbReference type="ARBA" id="ARBA00022448"/>
    </source>
</evidence>
<evidence type="ECO:0000256" key="3">
    <source>
        <dbReference type="ARBA" id="ARBA00022692"/>
    </source>
</evidence>
<evidence type="ECO:0000313" key="11">
    <source>
        <dbReference type="Proteomes" id="UP001146120"/>
    </source>
</evidence>
<dbReference type="EMBL" id="DAKRPA010000047">
    <property type="protein sequence ID" value="DBA01463.1"/>
    <property type="molecule type" value="Genomic_DNA"/>
</dbReference>
<evidence type="ECO:0000256" key="1">
    <source>
        <dbReference type="ARBA" id="ARBA00004141"/>
    </source>
</evidence>
<dbReference type="InterPro" id="IPR027417">
    <property type="entry name" value="P-loop_NTPase"/>
</dbReference>
<proteinExistence type="predicted"/>
<dbReference type="Pfam" id="PF19055">
    <property type="entry name" value="ABC2_membrane_7"/>
    <property type="match status" value="1"/>
</dbReference>
<feature type="domain" description="ABC transporter" evidence="9">
    <location>
        <begin position="263"/>
        <end position="538"/>
    </location>
</feature>
<evidence type="ECO:0000256" key="8">
    <source>
        <dbReference type="SAM" id="Phobius"/>
    </source>
</evidence>
<comment type="caution">
    <text evidence="10">The sequence shown here is derived from an EMBL/GenBank/DDBJ whole genome shotgun (WGS) entry which is preliminary data.</text>
</comment>
<dbReference type="PANTHER" id="PTHR19241">
    <property type="entry name" value="ATP-BINDING CASSETTE TRANSPORTER"/>
    <property type="match status" value="1"/>
</dbReference>
<dbReference type="Proteomes" id="UP001146120">
    <property type="component" value="Unassembled WGS sequence"/>
</dbReference>
<evidence type="ECO:0000256" key="6">
    <source>
        <dbReference type="ARBA" id="ARBA00022989"/>
    </source>
</evidence>
<reference evidence="10" key="2">
    <citation type="journal article" date="2023" name="Microbiol Resour">
        <title>Decontamination and Annotation of the Draft Genome Sequence of the Oomycete Lagenidium giganteum ARSEF 373.</title>
        <authorList>
            <person name="Morgan W.R."/>
            <person name="Tartar A."/>
        </authorList>
    </citation>
    <scope>NUCLEOTIDE SEQUENCE</scope>
    <source>
        <strain evidence="10">ARSEF 373</strain>
    </source>
</reference>
<keyword evidence="4" id="KW-0547">Nucleotide-binding</keyword>
<keyword evidence="5" id="KW-0067">ATP-binding</keyword>
<dbReference type="InterPro" id="IPR003439">
    <property type="entry name" value="ABC_transporter-like_ATP-bd"/>
</dbReference>
<accession>A0AAV2Z3E8</accession>
<dbReference type="GO" id="GO:0016020">
    <property type="term" value="C:membrane"/>
    <property type="evidence" value="ECO:0007669"/>
    <property type="project" value="UniProtKB-SubCell"/>
</dbReference>
<name>A0AAV2Z3E8_9STRA</name>
<dbReference type="FunFam" id="3.40.50.300:FF:000528">
    <property type="entry name" value="ABC transporter G family member 31"/>
    <property type="match status" value="1"/>
</dbReference>
<comment type="subcellular location">
    <subcellularLocation>
        <location evidence="1">Membrane</location>
        <topology evidence="1">Multi-pass membrane protein</topology>
    </subcellularLocation>
</comment>
<dbReference type="InterPro" id="IPR043926">
    <property type="entry name" value="ABCG_dom"/>
</dbReference>